<dbReference type="RefSeq" id="WP_125943456.1">
    <property type="nucleotide sequence ID" value="NZ_PXZH01000003.1"/>
</dbReference>
<feature type="transmembrane region" description="Helical" evidence="5">
    <location>
        <begin position="12"/>
        <end position="38"/>
    </location>
</feature>
<dbReference type="Pfam" id="PF13515">
    <property type="entry name" value="FUSC_2"/>
    <property type="match status" value="1"/>
</dbReference>
<name>A0A3S0AD59_9ENTE</name>
<evidence type="ECO:0000259" key="6">
    <source>
        <dbReference type="Pfam" id="PF13515"/>
    </source>
</evidence>
<evidence type="ECO:0000313" key="8">
    <source>
        <dbReference type="Proteomes" id="UP000277864"/>
    </source>
</evidence>
<reference evidence="7 8" key="1">
    <citation type="submission" date="2018-03" db="EMBL/GenBank/DDBJ databases">
        <authorList>
            <person name="Gulvik C.A."/>
        </authorList>
    </citation>
    <scope>NUCLEOTIDE SEQUENCE [LARGE SCALE GENOMIC DNA]</scope>
    <source>
        <strain evidence="7 8">JCM 31581</strain>
    </source>
</reference>
<gene>
    <name evidence="7" type="ORF">C7P63_06985</name>
</gene>
<keyword evidence="8" id="KW-1185">Reference proteome</keyword>
<evidence type="ECO:0000256" key="2">
    <source>
        <dbReference type="ARBA" id="ARBA00022692"/>
    </source>
</evidence>
<proteinExistence type="predicted"/>
<dbReference type="Proteomes" id="UP000277864">
    <property type="component" value="Unassembled WGS sequence"/>
</dbReference>
<feature type="transmembrane region" description="Helical" evidence="5">
    <location>
        <begin position="58"/>
        <end position="79"/>
    </location>
</feature>
<keyword evidence="4 5" id="KW-0472">Membrane</keyword>
<dbReference type="AlphaFoldDB" id="A0A3S0AD59"/>
<keyword evidence="3 5" id="KW-1133">Transmembrane helix</keyword>
<feature type="transmembrane region" description="Helical" evidence="5">
    <location>
        <begin position="226"/>
        <end position="252"/>
    </location>
</feature>
<dbReference type="GO" id="GO:0016020">
    <property type="term" value="C:membrane"/>
    <property type="evidence" value="ECO:0007669"/>
    <property type="project" value="UniProtKB-SubCell"/>
</dbReference>
<accession>A0A3S0AD59</accession>
<evidence type="ECO:0000313" key="7">
    <source>
        <dbReference type="EMBL" id="RST89029.1"/>
    </source>
</evidence>
<feature type="transmembrane region" description="Helical" evidence="5">
    <location>
        <begin position="128"/>
        <end position="148"/>
    </location>
</feature>
<dbReference type="InterPro" id="IPR049453">
    <property type="entry name" value="Memb_transporter_dom"/>
</dbReference>
<evidence type="ECO:0000256" key="1">
    <source>
        <dbReference type="ARBA" id="ARBA00004141"/>
    </source>
</evidence>
<dbReference type="OrthoDB" id="1654636at2"/>
<sequence length="321" mass="35651">MSALLKKASSKLFLLLFLCGYIGGIVTVLGVKTSYVAVFGVTALLMYTQLPTYMDSKVFNACLFPGLFIGTVISSQVLMSQLFIGFKLLVLLIYLVATLFLLAPGLLGKSYVPFLFLFALNLGVPGDVTQQLLAALLVGISVSAVYLFQHKKEAHIPLTKSSFAPFLKACQKHKKFLLLLGVGTALFSVIGLMIRDTRFVWIGVTLMSVLELEWQDTRKKMFHRLLGTVLGIGLLGIIYTILPTGLLPIFFLGFNYAYMFVEDYLIKMIFITVNSIKANMVMFQMSLPILIWQRFIFVSIGIGIVLFLMGSVASYRKIARS</sequence>
<dbReference type="EMBL" id="PXZH01000003">
    <property type="protein sequence ID" value="RST89029.1"/>
    <property type="molecule type" value="Genomic_DNA"/>
</dbReference>
<evidence type="ECO:0000256" key="5">
    <source>
        <dbReference type="SAM" id="Phobius"/>
    </source>
</evidence>
<comment type="caution">
    <text evidence="7">The sequence shown here is derived from an EMBL/GenBank/DDBJ whole genome shotgun (WGS) entry which is preliminary data.</text>
</comment>
<feature type="transmembrane region" description="Helical" evidence="5">
    <location>
        <begin position="264"/>
        <end position="283"/>
    </location>
</feature>
<organism evidence="7 8">
    <name type="scientific">Vagococcus humatus</name>
    <dbReference type="NCBI Taxonomy" id="1889241"/>
    <lineage>
        <taxon>Bacteria</taxon>
        <taxon>Bacillati</taxon>
        <taxon>Bacillota</taxon>
        <taxon>Bacilli</taxon>
        <taxon>Lactobacillales</taxon>
        <taxon>Enterococcaceae</taxon>
        <taxon>Vagococcus</taxon>
    </lineage>
</organism>
<keyword evidence="2 5" id="KW-0812">Transmembrane</keyword>
<feature type="transmembrane region" description="Helical" evidence="5">
    <location>
        <begin position="86"/>
        <end position="108"/>
    </location>
</feature>
<feature type="transmembrane region" description="Helical" evidence="5">
    <location>
        <begin position="295"/>
        <end position="315"/>
    </location>
</feature>
<comment type="subcellular location">
    <subcellularLocation>
        <location evidence="1">Membrane</location>
        <topology evidence="1">Multi-pass membrane protein</topology>
    </subcellularLocation>
</comment>
<feature type="transmembrane region" description="Helical" evidence="5">
    <location>
        <begin position="176"/>
        <end position="193"/>
    </location>
</feature>
<evidence type="ECO:0000256" key="3">
    <source>
        <dbReference type="ARBA" id="ARBA00022989"/>
    </source>
</evidence>
<evidence type="ECO:0000256" key="4">
    <source>
        <dbReference type="ARBA" id="ARBA00023136"/>
    </source>
</evidence>
<protein>
    <recommendedName>
        <fullName evidence="6">Integral membrane bound transporter domain-containing protein</fullName>
    </recommendedName>
</protein>
<feature type="domain" description="Integral membrane bound transporter" evidence="6">
    <location>
        <begin position="188"/>
        <end position="307"/>
    </location>
</feature>